<protein>
    <submittedName>
        <fullName evidence="1">Uncharacterized protein</fullName>
    </submittedName>
</protein>
<gene>
    <name evidence="1" type="ORF">AVEN_148864_1</name>
</gene>
<evidence type="ECO:0000313" key="1">
    <source>
        <dbReference type="EMBL" id="GBN91320.1"/>
    </source>
</evidence>
<reference evidence="1 2" key="1">
    <citation type="journal article" date="2019" name="Sci. Rep.">
        <title>Orb-weaving spider Araneus ventricosus genome elucidates the spidroin gene catalogue.</title>
        <authorList>
            <person name="Kono N."/>
            <person name="Nakamura H."/>
            <person name="Ohtoshi R."/>
            <person name="Moran D.A.P."/>
            <person name="Shinohara A."/>
            <person name="Yoshida Y."/>
            <person name="Fujiwara M."/>
            <person name="Mori M."/>
            <person name="Tomita M."/>
            <person name="Arakawa K."/>
        </authorList>
    </citation>
    <scope>NUCLEOTIDE SEQUENCE [LARGE SCALE GENOMIC DNA]</scope>
</reference>
<accession>A0A4Y2SUS6</accession>
<comment type="caution">
    <text evidence="1">The sequence shown here is derived from an EMBL/GenBank/DDBJ whole genome shotgun (WGS) entry which is preliminary data.</text>
</comment>
<dbReference type="EMBL" id="BGPR01023831">
    <property type="protein sequence ID" value="GBN91320.1"/>
    <property type="molecule type" value="Genomic_DNA"/>
</dbReference>
<organism evidence="1 2">
    <name type="scientific">Araneus ventricosus</name>
    <name type="common">Orbweaver spider</name>
    <name type="synonym">Epeira ventricosa</name>
    <dbReference type="NCBI Taxonomy" id="182803"/>
    <lineage>
        <taxon>Eukaryota</taxon>
        <taxon>Metazoa</taxon>
        <taxon>Ecdysozoa</taxon>
        <taxon>Arthropoda</taxon>
        <taxon>Chelicerata</taxon>
        <taxon>Arachnida</taxon>
        <taxon>Araneae</taxon>
        <taxon>Araneomorphae</taxon>
        <taxon>Entelegynae</taxon>
        <taxon>Araneoidea</taxon>
        <taxon>Araneidae</taxon>
        <taxon>Araneus</taxon>
    </lineage>
</organism>
<evidence type="ECO:0000313" key="2">
    <source>
        <dbReference type="Proteomes" id="UP000499080"/>
    </source>
</evidence>
<dbReference type="Proteomes" id="UP000499080">
    <property type="component" value="Unassembled WGS sequence"/>
</dbReference>
<sequence>MTSDLGEKCGGKSKGSRKWKNYGPIPPVNRDIEIFHVTSRLVGKLYIPEALKQVFGVTERCSLCCYCYLISDFLPACVANFNKCYVVCYLCPVFSGIFLEYSRKKRRFHYPDCWATFIVTVLKRESDGI</sequence>
<proteinExistence type="predicted"/>
<name>A0A4Y2SUS6_ARAVE</name>
<keyword evidence="2" id="KW-1185">Reference proteome</keyword>
<dbReference type="AlphaFoldDB" id="A0A4Y2SUS6"/>